<evidence type="ECO:0000259" key="4">
    <source>
        <dbReference type="Pfam" id="PF04773"/>
    </source>
</evidence>
<organism evidence="5 6">
    <name type="scientific">Thiomicrorhabdus lithotrophica</name>
    <dbReference type="NCBI Taxonomy" id="2949997"/>
    <lineage>
        <taxon>Bacteria</taxon>
        <taxon>Pseudomonadati</taxon>
        <taxon>Pseudomonadota</taxon>
        <taxon>Gammaproteobacteria</taxon>
        <taxon>Thiotrichales</taxon>
        <taxon>Piscirickettsiaceae</taxon>
        <taxon>Thiomicrorhabdus</taxon>
    </lineage>
</organism>
<feature type="domain" description="FecR protein" evidence="4">
    <location>
        <begin position="52"/>
        <end position="152"/>
    </location>
</feature>
<dbReference type="Pfam" id="PF01298">
    <property type="entry name" value="TbpB_B_D"/>
    <property type="match status" value="1"/>
</dbReference>
<dbReference type="Proteomes" id="UP001222275">
    <property type="component" value="Chromosome"/>
</dbReference>
<proteinExistence type="predicted"/>
<feature type="compositionally biased region" description="Low complexity" evidence="1">
    <location>
        <begin position="194"/>
        <end position="226"/>
    </location>
</feature>
<evidence type="ECO:0000256" key="2">
    <source>
        <dbReference type="SAM" id="SignalP"/>
    </source>
</evidence>
<dbReference type="Gene3D" id="2.40.160.90">
    <property type="match status" value="1"/>
</dbReference>
<dbReference type="Gene3D" id="2.60.120.1440">
    <property type="match status" value="1"/>
</dbReference>
<accession>A0ABY8CF74</accession>
<evidence type="ECO:0000259" key="3">
    <source>
        <dbReference type="Pfam" id="PF01298"/>
    </source>
</evidence>
<feature type="domain" description="Transferrin-binding protein B C-lobe/N-lobe beta-barrel" evidence="3">
    <location>
        <begin position="288"/>
        <end position="412"/>
    </location>
</feature>
<gene>
    <name evidence="5" type="ORF">NR989_00530</name>
</gene>
<reference evidence="5 6" key="1">
    <citation type="submission" date="2022-06" db="EMBL/GenBank/DDBJ databases">
        <title>Thiomicrohabdus sp. nov, an obligately chemolithoautotrophic, sulfur-oxidizing bacterium isolated from beach of Guanyin Mountain. Amoy.</title>
        <authorList>
            <person name="Zhu H."/>
        </authorList>
    </citation>
    <scope>NUCLEOTIDE SEQUENCE [LARGE SCALE GENOMIC DNA]</scope>
    <source>
        <strain evidence="5 6">XGS-01</strain>
    </source>
</reference>
<feature type="signal peptide" evidence="2">
    <location>
        <begin position="1"/>
        <end position="19"/>
    </location>
</feature>
<dbReference type="PANTHER" id="PTHR38731:SF1">
    <property type="entry name" value="FECR PROTEIN DOMAIN-CONTAINING PROTEIN"/>
    <property type="match status" value="1"/>
</dbReference>
<dbReference type="InterPro" id="IPR006860">
    <property type="entry name" value="FecR"/>
</dbReference>
<keyword evidence="2" id="KW-0732">Signal</keyword>
<dbReference type="SUPFAM" id="SSF56925">
    <property type="entry name" value="OMPA-like"/>
    <property type="match status" value="1"/>
</dbReference>
<dbReference type="Pfam" id="PF04773">
    <property type="entry name" value="FecR"/>
    <property type="match status" value="1"/>
</dbReference>
<feature type="region of interest" description="Disordered" evidence="1">
    <location>
        <begin position="191"/>
        <end position="226"/>
    </location>
</feature>
<evidence type="ECO:0000256" key="1">
    <source>
        <dbReference type="SAM" id="MobiDB-lite"/>
    </source>
</evidence>
<dbReference type="PANTHER" id="PTHR38731">
    <property type="entry name" value="LIPL45-RELATED LIPOPROTEIN-RELATED"/>
    <property type="match status" value="1"/>
</dbReference>
<dbReference type="EMBL" id="CP102381">
    <property type="protein sequence ID" value="WEJ62763.1"/>
    <property type="molecule type" value="Genomic_DNA"/>
</dbReference>
<protein>
    <submittedName>
        <fullName evidence="5">FecR domain-containing protein</fullName>
    </submittedName>
</protein>
<dbReference type="RefSeq" id="WP_275595019.1">
    <property type="nucleotide sequence ID" value="NZ_CP102381.1"/>
</dbReference>
<feature type="chain" id="PRO_5046880818" evidence="2">
    <location>
        <begin position="20"/>
        <end position="422"/>
    </location>
</feature>
<dbReference type="InterPro" id="IPR011250">
    <property type="entry name" value="OMP/PagP_B-barrel"/>
</dbReference>
<sequence length="422" mass="44999">MKHTILFLFTLLFSIQAYASIGQITAVSGTASIERNQTQIMAKAGLKIEEKDVIQTGDKTQVQIVFNDKTTVTLGSNTNFIVNKYEFGSLTNSQAEFGLTKGFLKSVSGKIGKLAPARFKIKTKTATIGIRGTTFTVVTNDKFTRLATFKGATYLTDNATGTTYDVPKDKQLSFNHSSGKATIATLAIADNTESKTSSSQTSSDASTETPTENDTENTTGDTTDVTADIVDETTTETPVENAKIVEGSATYTSYGYWLNEETAEVTSVWIEAAPQTDPSVLDGYIGTNTRAEYNGGVLALDSNNNLATGDIKIKVDFDGGSTAIDGDIDYTFNAGTAEEIRWDTKFEGAVTNDGFTLTDFTVKGGSDIDGINGTIDGKFYGPNGQEVSGNFDLQGQHEITGEAQSSTGVFNAISTEAEGIKP</sequence>
<keyword evidence="6" id="KW-1185">Reference proteome</keyword>
<name>A0ABY8CF74_9GAMM</name>
<evidence type="ECO:0000313" key="5">
    <source>
        <dbReference type="EMBL" id="WEJ62763.1"/>
    </source>
</evidence>
<evidence type="ECO:0000313" key="6">
    <source>
        <dbReference type="Proteomes" id="UP001222275"/>
    </source>
</evidence>
<dbReference type="InterPro" id="IPR001677">
    <property type="entry name" value="TbpB_B_D"/>
</dbReference>